<name>A0A5A9GM99_AZOLI</name>
<dbReference type="OrthoDB" id="5298181at2"/>
<reference evidence="1 2" key="1">
    <citation type="submission" date="2019-08" db="EMBL/GenBank/DDBJ databases">
        <authorList>
            <person name="Grouzdev D."/>
            <person name="Tikhonova E."/>
            <person name="Kravchenko I."/>
        </authorList>
    </citation>
    <scope>NUCLEOTIDE SEQUENCE [LARGE SCALE GENOMIC DNA]</scope>
    <source>
        <strain evidence="1 2">59b</strain>
    </source>
</reference>
<dbReference type="GO" id="GO:0006355">
    <property type="term" value="P:regulation of DNA-templated transcription"/>
    <property type="evidence" value="ECO:0007669"/>
    <property type="project" value="InterPro"/>
</dbReference>
<dbReference type="RefSeq" id="WP_149232465.1">
    <property type="nucleotide sequence ID" value="NZ_JALJXJ010000010.1"/>
</dbReference>
<evidence type="ECO:0000313" key="1">
    <source>
        <dbReference type="EMBL" id="KAA0594704.1"/>
    </source>
</evidence>
<protein>
    <submittedName>
        <fullName evidence="1">Ribbon-helix-helix protein, CopG family</fullName>
    </submittedName>
</protein>
<organism evidence="1 2">
    <name type="scientific">Azospirillum lipoferum</name>
    <dbReference type="NCBI Taxonomy" id="193"/>
    <lineage>
        <taxon>Bacteria</taxon>
        <taxon>Pseudomonadati</taxon>
        <taxon>Pseudomonadota</taxon>
        <taxon>Alphaproteobacteria</taxon>
        <taxon>Rhodospirillales</taxon>
        <taxon>Azospirillaceae</taxon>
        <taxon>Azospirillum</taxon>
    </lineage>
</organism>
<accession>A0A5A9GM99</accession>
<dbReference type="EMBL" id="VTTN01000007">
    <property type="protein sequence ID" value="KAA0594704.1"/>
    <property type="molecule type" value="Genomic_DNA"/>
</dbReference>
<dbReference type="AlphaFoldDB" id="A0A5A9GM99"/>
<sequence length="82" mass="9010">MGKTVRVDTEINEELLASLQRLADRQGGTRDQLIEHAVRLLVESEERFAAAVQEGVEALDAGDVIDHRDVETAFTTKFGSSP</sequence>
<evidence type="ECO:0000313" key="2">
    <source>
        <dbReference type="Proteomes" id="UP000324927"/>
    </source>
</evidence>
<comment type="caution">
    <text evidence="1">The sequence shown here is derived from an EMBL/GenBank/DDBJ whole genome shotgun (WGS) entry which is preliminary data.</text>
</comment>
<keyword evidence="2" id="KW-1185">Reference proteome</keyword>
<proteinExistence type="predicted"/>
<dbReference type="Proteomes" id="UP000324927">
    <property type="component" value="Unassembled WGS sequence"/>
</dbReference>
<gene>
    <name evidence="1" type="ORF">FZ942_17930</name>
</gene>